<dbReference type="Proteomes" id="UP000218944">
    <property type="component" value="Unassembled WGS sequence"/>
</dbReference>
<protein>
    <submittedName>
        <fullName evidence="2">Uncharacterized protein</fullName>
    </submittedName>
</protein>
<comment type="caution">
    <text evidence="2">The sequence shown here is derived from an EMBL/GenBank/DDBJ whole genome shotgun (WGS) entry which is preliminary data.</text>
</comment>
<evidence type="ECO:0000256" key="1">
    <source>
        <dbReference type="SAM" id="MobiDB-lite"/>
    </source>
</evidence>
<organism evidence="2 3">
    <name type="scientific">Streptomyces albireticuli</name>
    <dbReference type="NCBI Taxonomy" id="1940"/>
    <lineage>
        <taxon>Bacteria</taxon>
        <taxon>Bacillati</taxon>
        <taxon>Actinomycetota</taxon>
        <taxon>Actinomycetes</taxon>
        <taxon>Kitasatosporales</taxon>
        <taxon>Streptomycetaceae</taxon>
        <taxon>Streptomyces</taxon>
    </lineage>
</organism>
<name>A0A2A2CVY1_9ACTN</name>
<dbReference type="PROSITE" id="PS51257">
    <property type="entry name" value="PROKAR_LIPOPROTEIN"/>
    <property type="match status" value="1"/>
</dbReference>
<accession>A0A2A2CVY1</accession>
<feature type="compositionally biased region" description="Polar residues" evidence="1">
    <location>
        <begin position="119"/>
        <end position="133"/>
    </location>
</feature>
<dbReference type="AlphaFoldDB" id="A0A2A2CVY1"/>
<dbReference type="RefSeq" id="WP_095585014.1">
    <property type="nucleotide sequence ID" value="NZ_JAJQQQ010000053.1"/>
</dbReference>
<dbReference type="SUPFAM" id="SSF55486">
    <property type="entry name" value="Metalloproteases ('zincins'), catalytic domain"/>
    <property type="match status" value="1"/>
</dbReference>
<proteinExistence type="predicted"/>
<sequence length="633" mass="69463">MESRLLITWFERRLPVWVAMCALGISLCGCAKFGAVRSSSLDPITTTSAASFSVKSIEGRSAEKGTSKHRAAVKYRHTAFPRGNGTSAACSPYEAKQCRNIAPRNHLIGEKRPLGAAQQGDTELSGSFSTTGISGAPSMPFNRTITRITRSSVSNSDSREITRWRTVPLDVADYWWLCGARVTGKPKEHIFRLFDDVSVQVVEDSMAHGEEGVNWSGHLTDKPRARVTLSAAGACNLKARADQVSIDAFFDLGERVYQISRDPALPNHLLITEENPALRKEGLPDNGDLGNGIAASERFRNILMKEPIAREPVAIDMIVGYTPAAERRVGGQQAVEARIQQAEAFINQAFASSNVPASVHIIGFYRASNYPYNRDEIASVLFGKLSNANDPQLGRQAHQLREEYGVDLIGLFFDVPPGQSSGQGSLPGPNTQRWDREAFSVTDVQSVVDWYNFGHEVGHNLGLWHDRITLKGQVSEEYIKANVNAPYGHGYITPNRRWHTLMAYSSSCGQPCAPVNQYSNTENTINGQPLGDRDSNNAELARHTTPIVAGYRNLTKAILRYQLVLSESQGGFIRPDFFGPYRPGTLVGIKAYPDPGCRVAGWEVDGHFYPHSENQLNVNVAGPGTVRALFVCA</sequence>
<dbReference type="Pfam" id="PF13688">
    <property type="entry name" value="Reprolysin_5"/>
    <property type="match status" value="1"/>
</dbReference>
<evidence type="ECO:0000313" key="3">
    <source>
        <dbReference type="Proteomes" id="UP000218944"/>
    </source>
</evidence>
<gene>
    <name evidence="2" type="ORF">CK936_35305</name>
</gene>
<dbReference type="EMBL" id="NSJV01000677">
    <property type="protein sequence ID" value="PAU44363.1"/>
    <property type="molecule type" value="Genomic_DNA"/>
</dbReference>
<evidence type="ECO:0000313" key="2">
    <source>
        <dbReference type="EMBL" id="PAU44363.1"/>
    </source>
</evidence>
<reference evidence="2 3" key="1">
    <citation type="submission" date="2017-08" db="EMBL/GenBank/DDBJ databases">
        <title>Genome sequence of Streptomyces albireticuli NRRL B-1670.</title>
        <authorList>
            <person name="Graham D.E."/>
            <person name="Mahan K.M."/>
            <person name="Klingeman D.M."/>
            <person name="Hettich R.L."/>
            <person name="Parry R.J."/>
            <person name="Spain J.C."/>
        </authorList>
    </citation>
    <scope>NUCLEOTIDE SEQUENCE [LARGE SCALE GENOMIC DNA]</scope>
    <source>
        <strain evidence="2 3">NRRL B-1670</strain>
    </source>
</reference>
<feature type="region of interest" description="Disordered" evidence="1">
    <location>
        <begin position="115"/>
        <end position="141"/>
    </location>
</feature>
<keyword evidence="3" id="KW-1185">Reference proteome</keyword>